<feature type="transmembrane region" description="Helical" evidence="6">
    <location>
        <begin position="227"/>
        <end position="244"/>
    </location>
</feature>
<sequence length="1266" mass="137189">MGDNVTNTGGPAANGQWPPPRGARRSKLRNGTFIIPSTGERSRRQFTLRNGIASSSSPRPGNMSSPGSLLSDDENDLSFFSAPGFIARFEAAGRAARDGLGRFRSWMDSPKGRGVIKCTVAYMIASLWTFWPPLSNLLGRLDGKHLVATITVYFHPARTAGSMIEATAIGVVAVAYAEIISILSMATSVLFGSVLGWVTFAYLVVLVFFICVAFGFIGWVKQRLNNPSVNVGCTLASLAIITVVTKENATYSSVFSNDKVAQVLKTLVFGISTTAAVSLLLWRVSARALLRESFTEASKSLGDMLAMITHGFLSGAEDELTVSAEYRTAVSNWTTAHAQMTKNLKEAKYEHFAVGHASLYQFEKLVYKSMETLALSIGGLRSAANTQFELMRESAAATAAAAAGAPTAGSATATPGTGMPTGSAAPAMSLDQLLGSPLSATFSPSSSPSLALGAAASSSSGPSAASSASSSARPQLSRASSSFQRSGRLAVLSAIDEASDESSEDRPDAPLITQYSDNDTGGLMNTPLSSRPVADHMPLIDIGDRAPSIRSGKSRRDSTATLRTSSEIFELFIGMLGPSMKSLAFTLATVLRDSPFGGPPRFEIFINDHYRQSLTDALALFNTARADALEELYKTIELGRPRSEKIKADYEEVAAACGHFSFSLQAFGEEMTKYLDVLDDLKLIHDHNRRSWRWLLFWKAPQLRYPSVLPFEAAVPDRVGDTDGTYDSLANNTAASNGNARGVASGSGSNSNSNSNSSGVRPIRKSQLPRGIPDEMIKQRDTFSWQAAPHSNKVVRQMAQNVLRFFRVLMRDDIRFGIKVGIGAMLWASMAFIPQTRDMYVHWRGEWGLLSFMIVCSMTVGASNTTGLARFLATLAGSACAVINWNISRGYALPLLVLGGVVAFSSFFVMIDRGKAPLGRTTLLAYNVISLYAYSLSQRVDDDDDDEGGIHPFIMEIAKHRFLAVTAGILWGLVVCRVVWPISARRRFKEGVSVLYLQMGLIWKRGPLAMLLRSDCTRSYLKSGEQAALQRYAGRLETLRQGAASEFELRGPFPFAAAGRMMAATNRALDGFYAMSLVTQRRGRLTEGERALLYYTAAERAMLCDRVCHVFQVLASSFMLEYPLTDALPGVAIVRDRLLAKIFQFRKEHAAAVKQQQQQEQLNSLLEEDEDGSDNENNDIDNNNEEADIAQHGSRRGRGIGIGIAGAAAAPPPPDAAAIVNVEERDYALLYAYALVTGQVAEELRNIEKEIEGLFGVLDEESTLLQ</sequence>
<dbReference type="AlphaFoldDB" id="A0A0F2LWM2"/>
<gene>
    <name evidence="8" type="ORF">SPSK_00665</name>
</gene>
<dbReference type="OrthoDB" id="68611at2759"/>
<reference evidence="8 9" key="2">
    <citation type="journal article" date="2015" name="Eukaryot. Cell">
        <title>Asexual propagation of a virulent clone complex in a human and feline outbreak of sporotrichosis.</title>
        <authorList>
            <person name="Teixeira Mde M."/>
            <person name="Rodrigues A.M."/>
            <person name="Tsui C.K."/>
            <person name="de Almeida L.G."/>
            <person name="Van Diepeningen A.D."/>
            <person name="van den Ende B.G."/>
            <person name="Fernandes G.F."/>
            <person name="Kano R."/>
            <person name="Hamelin R.C."/>
            <person name="Lopes-Bezerra L.M."/>
            <person name="Vasconcelos A.T."/>
            <person name="de Hoog S."/>
            <person name="de Camargo Z.P."/>
            <person name="Felipe M.S."/>
        </authorList>
    </citation>
    <scope>NUCLEOTIDE SEQUENCE [LARGE SCALE GENOMIC DNA]</scope>
    <source>
        <strain evidence="8 9">1099-18</strain>
    </source>
</reference>
<accession>A0A0F2LWM2</accession>
<dbReference type="PANTHER" id="PTHR47804">
    <property type="entry name" value="60S RIBOSOMAL PROTEIN L19"/>
    <property type="match status" value="1"/>
</dbReference>
<evidence type="ECO:0000313" key="8">
    <source>
        <dbReference type="EMBL" id="KJR81853.1"/>
    </source>
</evidence>
<dbReference type="EMBL" id="AXCR01000011">
    <property type="protein sequence ID" value="KJR81853.1"/>
    <property type="molecule type" value="Genomic_DNA"/>
</dbReference>
<feature type="compositionally biased region" description="Low complexity" evidence="5">
    <location>
        <begin position="54"/>
        <end position="68"/>
    </location>
</feature>
<evidence type="ECO:0000256" key="4">
    <source>
        <dbReference type="ARBA" id="ARBA00023136"/>
    </source>
</evidence>
<feature type="transmembrane region" description="Helical" evidence="6">
    <location>
        <begin position="960"/>
        <end position="980"/>
    </location>
</feature>
<dbReference type="KEGG" id="ssck:SPSK_00665"/>
<evidence type="ECO:0000256" key="2">
    <source>
        <dbReference type="ARBA" id="ARBA00022692"/>
    </source>
</evidence>
<reference evidence="8 9" key="1">
    <citation type="journal article" date="2014" name="BMC Genomics">
        <title>Comparative genomics of the major fungal agents of human and animal Sporotrichosis: Sporothrix schenckii and Sporothrix brasiliensis.</title>
        <authorList>
            <person name="Teixeira M.M."/>
            <person name="de Almeida L.G."/>
            <person name="Kubitschek-Barreira P."/>
            <person name="Alves F.L."/>
            <person name="Kioshima E.S."/>
            <person name="Abadio A.K."/>
            <person name="Fernandes L."/>
            <person name="Derengowski L.S."/>
            <person name="Ferreira K.S."/>
            <person name="Souza R.C."/>
            <person name="Ruiz J.C."/>
            <person name="de Andrade N.C."/>
            <person name="Paes H.C."/>
            <person name="Nicola A.M."/>
            <person name="Albuquerque P."/>
            <person name="Gerber A.L."/>
            <person name="Martins V.P."/>
            <person name="Peconick L.D."/>
            <person name="Neto A.V."/>
            <person name="Chaucanez C.B."/>
            <person name="Silva P.A."/>
            <person name="Cunha O.L."/>
            <person name="de Oliveira F.F."/>
            <person name="dos Santos T.C."/>
            <person name="Barros A.L."/>
            <person name="Soares M.A."/>
            <person name="de Oliveira L.M."/>
            <person name="Marini M.M."/>
            <person name="Villalobos-Duno H."/>
            <person name="Cunha M.M."/>
            <person name="de Hoog S."/>
            <person name="da Silveira J.F."/>
            <person name="Henrissat B."/>
            <person name="Nino-Vega G.A."/>
            <person name="Cisalpino P.S."/>
            <person name="Mora-Montes H.M."/>
            <person name="Almeida S.R."/>
            <person name="Stajich J.E."/>
            <person name="Lopes-Bezerra L.M."/>
            <person name="Vasconcelos A.T."/>
            <person name="Felipe M.S."/>
        </authorList>
    </citation>
    <scope>NUCLEOTIDE SEQUENCE [LARGE SCALE GENOMIC DNA]</scope>
    <source>
        <strain evidence="8 9">1099-18</strain>
    </source>
</reference>
<organism evidence="8 9">
    <name type="scientific">Sporothrix schenckii 1099-18</name>
    <dbReference type="NCBI Taxonomy" id="1397361"/>
    <lineage>
        <taxon>Eukaryota</taxon>
        <taxon>Fungi</taxon>
        <taxon>Dikarya</taxon>
        <taxon>Ascomycota</taxon>
        <taxon>Pezizomycotina</taxon>
        <taxon>Sordariomycetes</taxon>
        <taxon>Sordariomycetidae</taxon>
        <taxon>Ophiostomatales</taxon>
        <taxon>Ophiostomataceae</taxon>
        <taxon>Sporothrix</taxon>
    </lineage>
</organism>
<comment type="subcellular location">
    <subcellularLocation>
        <location evidence="1">Membrane</location>
        <topology evidence="1">Multi-pass membrane protein</topology>
    </subcellularLocation>
</comment>
<feature type="region of interest" description="Disordered" evidence="5">
    <location>
        <begin position="1"/>
        <end position="69"/>
    </location>
</feature>
<dbReference type="GO" id="GO:0016020">
    <property type="term" value="C:membrane"/>
    <property type="evidence" value="ECO:0007669"/>
    <property type="project" value="UniProtKB-SubCell"/>
</dbReference>
<feature type="transmembrane region" description="Helical" evidence="6">
    <location>
        <begin position="264"/>
        <end position="282"/>
    </location>
</feature>
<feature type="region of interest" description="Disordered" evidence="5">
    <location>
        <begin position="407"/>
        <end position="426"/>
    </location>
</feature>
<dbReference type="Proteomes" id="UP000033710">
    <property type="component" value="Unassembled WGS sequence"/>
</dbReference>
<dbReference type="InterPro" id="IPR049453">
    <property type="entry name" value="Memb_transporter_dom"/>
</dbReference>
<feature type="transmembrane region" description="Helical" evidence="6">
    <location>
        <begin position="166"/>
        <end position="191"/>
    </location>
</feature>
<evidence type="ECO:0000313" key="9">
    <source>
        <dbReference type="Proteomes" id="UP000033710"/>
    </source>
</evidence>
<feature type="domain" description="Integral membrane bound transporter" evidence="7">
    <location>
        <begin position="840"/>
        <end position="975"/>
    </location>
</feature>
<proteinExistence type="predicted"/>
<name>A0A0F2LWM2_SPOSC</name>
<dbReference type="GeneID" id="27662892"/>
<dbReference type="VEuPathDB" id="FungiDB:SPSK_00665"/>
<feature type="region of interest" description="Disordered" evidence="5">
    <location>
        <begin position="495"/>
        <end position="535"/>
    </location>
</feature>
<evidence type="ECO:0000256" key="3">
    <source>
        <dbReference type="ARBA" id="ARBA00022989"/>
    </source>
</evidence>
<dbReference type="RefSeq" id="XP_016584529.1">
    <property type="nucleotide sequence ID" value="XM_016727615.1"/>
</dbReference>
<evidence type="ECO:0000256" key="6">
    <source>
        <dbReference type="SAM" id="Phobius"/>
    </source>
</evidence>
<keyword evidence="8" id="KW-0687">Ribonucleoprotein</keyword>
<dbReference type="InterPro" id="IPR052430">
    <property type="entry name" value="IVT-Associated"/>
</dbReference>
<comment type="caution">
    <text evidence="8">The sequence shown here is derived from an EMBL/GenBank/DDBJ whole genome shotgun (WGS) entry which is preliminary data.</text>
</comment>
<feature type="transmembrane region" description="Helical" evidence="6">
    <location>
        <begin position="197"/>
        <end position="220"/>
    </location>
</feature>
<keyword evidence="2 6" id="KW-0812">Transmembrane</keyword>
<feature type="transmembrane region" description="Helical" evidence="6">
    <location>
        <begin position="845"/>
        <end position="861"/>
    </location>
</feature>
<dbReference type="GO" id="GO:0005840">
    <property type="term" value="C:ribosome"/>
    <property type="evidence" value="ECO:0007669"/>
    <property type="project" value="UniProtKB-KW"/>
</dbReference>
<keyword evidence="8" id="KW-0689">Ribosomal protein</keyword>
<dbReference type="PANTHER" id="PTHR47804:SF1">
    <property type="entry name" value="DUF2421 DOMAIN-CONTAINING PROTEIN"/>
    <property type="match status" value="1"/>
</dbReference>
<feature type="transmembrane region" description="Helical" evidence="6">
    <location>
        <begin position="891"/>
        <end position="911"/>
    </location>
</feature>
<dbReference type="Pfam" id="PF13515">
    <property type="entry name" value="FUSC_2"/>
    <property type="match status" value="1"/>
</dbReference>
<protein>
    <submittedName>
        <fullName evidence="8">60S ribosomal protein l19</fullName>
    </submittedName>
</protein>
<evidence type="ECO:0000259" key="7">
    <source>
        <dbReference type="Pfam" id="PF13515"/>
    </source>
</evidence>
<feature type="region of interest" description="Disordered" evidence="5">
    <location>
        <begin position="451"/>
        <end position="482"/>
    </location>
</feature>
<feature type="region of interest" description="Disordered" evidence="5">
    <location>
        <begin position="726"/>
        <end position="766"/>
    </location>
</feature>
<evidence type="ECO:0000256" key="5">
    <source>
        <dbReference type="SAM" id="MobiDB-lite"/>
    </source>
</evidence>
<feature type="compositionally biased region" description="Low complexity" evidence="5">
    <location>
        <begin position="734"/>
        <end position="761"/>
    </location>
</feature>
<keyword evidence="3 6" id="KW-1133">Transmembrane helix</keyword>
<evidence type="ECO:0000256" key="1">
    <source>
        <dbReference type="ARBA" id="ARBA00004141"/>
    </source>
</evidence>
<keyword evidence="4 6" id="KW-0472">Membrane</keyword>